<organism evidence="2 3">
    <name type="scientific">Trichonephila clavata</name>
    <name type="common">Joro spider</name>
    <name type="synonym">Nephila clavata</name>
    <dbReference type="NCBI Taxonomy" id="2740835"/>
    <lineage>
        <taxon>Eukaryota</taxon>
        <taxon>Metazoa</taxon>
        <taxon>Ecdysozoa</taxon>
        <taxon>Arthropoda</taxon>
        <taxon>Chelicerata</taxon>
        <taxon>Arachnida</taxon>
        <taxon>Araneae</taxon>
        <taxon>Araneomorphae</taxon>
        <taxon>Entelegynae</taxon>
        <taxon>Araneoidea</taxon>
        <taxon>Nephilidae</taxon>
        <taxon>Trichonephila</taxon>
    </lineage>
</organism>
<keyword evidence="3" id="KW-1185">Reference proteome</keyword>
<keyword evidence="1" id="KW-0732">Signal</keyword>
<proteinExistence type="predicted"/>
<evidence type="ECO:0000313" key="2">
    <source>
        <dbReference type="EMBL" id="GFR01059.1"/>
    </source>
</evidence>
<reference evidence="2" key="1">
    <citation type="submission" date="2020-07" db="EMBL/GenBank/DDBJ databases">
        <title>Multicomponent nature underlies the extraordinary mechanical properties of spider dragline silk.</title>
        <authorList>
            <person name="Kono N."/>
            <person name="Nakamura H."/>
            <person name="Mori M."/>
            <person name="Yoshida Y."/>
            <person name="Ohtoshi R."/>
            <person name="Malay A.D."/>
            <person name="Moran D.A.P."/>
            <person name="Tomita M."/>
            <person name="Numata K."/>
            <person name="Arakawa K."/>
        </authorList>
    </citation>
    <scope>NUCLEOTIDE SEQUENCE</scope>
</reference>
<feature type="signal peptide" evidence="1">
    <location>
        <begin position="1"/>
        <end position="19"/>
    </location>
</feature>
<evidence type="ECO:0000313" key="3">
    <source>
        <dbReference type="Proteomes" id="UP000887116"/>
    </source>
</evidence>
<name>A0A8X6LBK9_TRICU</name>
<protein>
    <submittedName>
        <fullName evidence="2">Uncharacterized protein</fullName>
    </submittedName>
</protein>
<comment type="caution">
    <text evidence="2">The sequence shown here is derived from an EMBL/GenBank/DDBJ whole genome shotgun (WGS) entry which is preliminary data.</text>
</comment>
<dbReference type="PANTHER" id="PTHR22955">
    <property type="entry name" value="RETROTRANSPOSON"/>
    <property type="match status" value="1"/>
</dbReference>
<dbReference type="OrthoDB" id="6434825at2759"/>
<gene>
    <name evidence="2" type="primary">AVEN_268405_1</name>
    <name evidence="2" type="ORF">TNCT_1441</name>
</gene>
<feature type="chain" id="PRO_5036480438" evidence="1">
    <location>
        <begin position="20"/>
        <end position="129"/>
    </location>
</feature>
<sequence length="129" mass="14945">MLSLPRLELMGVLLATWLAKEVKKIIDRKCSTKVFFWTNSQFTLYWIKGPSHRWNPFVANRVREIQSLTDPNSWFHISDKDNPADLLTRGISVDALTANFKGWNGSSFLCRTDFLTRGLYMKQYQKGGI</sequence>
<dbReference type="EMBL" id="BMAO01005375">
    <property type="protein sequence ID" value="GFR01059.1"/>
    <property type="molecule type" value="Genomic_DNA"/>
</dbReference>
<accession>A0A8X6LBK9</accession>
<dbReference type="Proteomes" id="UP000887116">
    <property type="component" value="Unassembled WGS sequence"/>
</dbReference>
<dbReference type="PANTHER" id="PTHR22955:SF77">
    <property type="entry name" value="ASPARTIC PUTATIVE DOMAIN-CONTAINING PROTEIN-RELATED"/>
    <property type="match status" value="1"/>
</dbReference>
<dbReference type="AlphaFoldDB" id="A0A8X6LBK9"/>
<evidence type="ECO:0000256" key="1">
    <source>
        <dbReference type="SAM" id="SignalP"/>
    </source>
</evidence>